<gene>
    <name evidence="13" type="ORF">A2478_01975</name>
</gene>
<organism evidence="13 14">
    <name type="scientific">Candidatus Falkowbacteria bacterium RIFOXYC2_FULL_36_12</name>
    <dbReference type="NCBI Taxonomy" id="1798002"/>
    <lineage>
        <taxon>Bacteria</taxon>
        <taxon>Candidatus Falkowiibacteriota</taxon>
    </lineage>
</organism>
<dbReference type="AlphaFoldDB" id="A0A1F5T3B0"/>
<dbReference type="Pfam" id="PF02767">
    <property type="entry name" value="DNA_pol3_beta_2"/>
    <property type="match status" value="1"/>
</dbReference>
<comment type="caution">
    <text evidence="13">The sequence shown here is derived from an EMBL/GenBank/DDBJ whole genome shotgun (WGS) entry which is preliminary data.</text>
</comment>
<evidence type="ECO:0000259" key="10">
    <source>
        <dbReference type="Pfam" id="PF00712"/>
    </source>
</evidence>
<keyword evidence="6 9" id="KW-0235">DNA replication</keyword>
<feature type="domain" description="DNA polymerase III beta sliding clamp central" evidence="11">
    <location>
        <begin position="129"/>
        <end position="250"/>
    </location>
</feature>
<reference evidence="13 14" key="1">
    <citation type="journal article" date="2016" name="Nat. Commun.">
        <title>Thousands of microbial genomes shed light on interconnected biogeochemical processes in an aquifer system.</title>
        <authorList>
            <person name="Anantharaman K."/>
            <person name="Brown C.T."/>
            <person name="Hug L.A."/>
            <person name="Sharon I."/>
            <person name="Castelle C.J."/>
            <person name="Probst A.J."/>
            <person name="Thomas B.C."/>
            <person name="Singh A."/>
            <person name="Wilkins M.J."/>
            <person name="Karaoz U."/>
            <person name="Brodie E.L."/>
            <person name="Williams K.H."/>
            <person name="Hubbard S.S."/>
            <person name="Banfield J.F."/>
        </authorList>
    </citation>
    <scope>NUCLEOTIDE SEQUENCE [LARGE SCALE GENOMIC DNA]</scope>
</reference>
<dbReference type="SMART" id="SM00480">
    <property type="entry name" value="POL3Bc"/>
    <property type="match status" value="1"/>
</dbReference>
<dbReference type="STRING" id="1798002.A2478_01975"/>
<evidence type="ECO:0000259" key="11">
    <source>
        <dbReference type="Pfam" id="PF02767"/>
    </source>
</evidence>
<dbReference type="Gene3D" id="3.70.10.10">
    <property type="match status" value="1"/>
</dbReference>
<dbReference type="EMBL" id="MFGJ01000001">
    <property type="protein sequence ID" value="OGF33438.1"/>
    <property type="molecule type" value="Genomic_DNA"/>
</dbReference>
<comment type="similarity">
    <text evidence="2 9">Belongs to the beta sliding clamp family.</text>
</comment>
<dbReference type="GO" id="GO:0003677">
    <property type="term" value="F:DNA binding"/>
    <property type="evidence" value="ECO:0007669"/>
    <property type="project" value="UniProtKB-UniRule"/>
</dbReference>
<comment type="function">
    <text evidence="9">Confers DNA tethering and processivity to DNA polymerases and other proteins. Acts as a clamp, forming a ring around DNA (a reaction catalyzed by the clamp-loading complex) which diffuses in an ATP-independent manner freely and bidirectionally along dsDNA. Initially characterized for its ability to contact the catalytic subunit of DNA polymerase III (Pol III), a complex, multichain enzyme responsible for most of the replicative synthesis in bacteria; Pol III exhibits 3'-5' exonuclease proofreading activity. The beta chain is required for initiation of replication as well as for processivity of DNA replication.</text>
</comment>
<dbReference type="InterPro" id="IPR022635">
    <property type="entry name" value="DNA_polIII_beta_C"/>
</dbReference>
<feature type="domain" description="DNA polymerase III beta sliding clamp N-terminal" evidence="10">
    <location>
        <begin position="1"/>
        <end position="119"/>
    </location>
</feature>
<dbReference type="PANTHER" id="PTHR30478">
    <property type="entry name" value="DNA POLYMERASE III SUBUNIT BETA"/>
    <property type="match status" value="1"/>
</dbReference>
<dbReference type="CDD" id="cd00140">
    <property type="entry name" value="beta_clamp"/>
    <property type="match status" value="1"/>
</dbReference>
<dbReference type="GO" id="GO:0005737">
    <property type="term" value="C:cytoplasm"/>
    <property type="evidence" value="ECO:0007669"/>
    <property type="project" value="UniProtKB-SubCell"/>
</dbReference>
<evidence type="ECO:0000256" key="2">
    <source>
        <dbReference type="ARBA" id="ARBA00010752"/>
    </source>
</evidence>
<dbReference type="SUPFAM" id="SSF55979">
    <property type="entry name" value="DNA clamp"/>
    <property type="match status" value="3"/>
</dbReference>
<comment type="subunit">
    <text evidence="9">Forms a ring-shaped head-to-tail homodimer around DNA.</text>
</comment>
<dbReference type="GO" id="GO:0003887">
    <property type="term" value="F:DNA-directed DNA polymerase activity"/>
    <property type="evidence" value="ECO:0007669"/>
    <property type="project" value="UniProtKB-UniRule"/>
</dbReference>
<dbReference type="InterPro" id="IPR022634">
    <property type="entry name" value="DNA_polIII_beta_N"/>
</dbReference>
<dbReference type="NCBIfam" id="TIGR00663">
    <property type="entry name" value="dnan"/>
    <property type="match status" value="1"/>
</dbReference>
<evidence type="ECO:0000256" key="5">
    <source>
        <dbReference type="ARBA" id="ARBA00022695"/>
    </source>
</evidence>
<dbReference type="GO" id="GO:0009360">
    <property type="term" value="C:DNA polymerase III complex"/>
    <property type="evidence" value="ECO:0007669"/>
    <property type="project" value="InterPro"/>
</dbReference>
<evidence type="ECO:0000256" key="1">
    <source>
        <dbReference type="ARBA" id="ARBA00004496"/>
    </source>
</evidence>
<evidence type="ECO:0000256" key="6">
    <source>
        <dbReference type="ARBA" id="ARBA00022705"/>
    </source>
</evidence>
<dbReference type="Gene3D" id="3.10.150.10">
    <property type="entry name" value="DNA Polymerase III, subunit A, domain 2"/>
    <property type="match status" value="1"/>
</dbReference>
<accession>A0A1F5T3B0</accession>
<proteinExistence type="inferred from homology"/>
<protein>
    <recommendedName>
        <fullName evidence="9">Beta sliding clamp</fullName>
    </recommendedName>
</protein>
<evidence type="ECO:0000313" key="13">
    <source>
        <dbReference type="EMBL" id="OGF33438.1"/>
    </source>
</evidence>
<dbReference type="GO" id="GO:0008408">
    <property type="term" value="F:3'-5' exonuclease activity"/>
    <property type="evidence" value="ECO:0007669"/>
    <property type="project" value="InterPro"/>
</dbReference>
<evidence type="ECO:0000256" key="3">
    <source>
        <dbReference type="ARBA" id="ARBA00022490"/>
    </source>
</evidence>
<sequence>MKVTCTKENLNQGLMVTGHLANKNVNLPILNNILLEAKNETLKLSTTNLEIGISAVVRGKIDQEGVFTVDSKLLADYVSLLPNDNVDIELLKDDFLNIKCKNNNTRIKGIVSEDFPVIPEIEKNNPIKINIKDLKNAISQVIFSVSNNETRPEISGVFMNFNGQPGNLTLVGTDSYRLAEKTLKIESNGEQKAVIAPVKTLQEVLRILGLIKDGAESAETMDIYLSENQILFSINGIEIISRLVEGNYPDYKQIIPVESKTNAIVSTSELVKVIKTTALFSKIGIFDINLEFLPANNSIVISSNNIQVGESVSEVESVMTGEKNNTTLNYRFILDGLNSVDASEVEISLIDNNIPCLIRPKDDKSYLYIIMPIKQ</sequence>
<evidence type="ECO:0000256" key="7">
    <source>
        <dbReference type="ARBA" id="ARBA00022932"/>
    </source>
</evidence>
<evidence type="ECO:0000313" key="14">
    <source>
        <dbReference type="Proteomes" id="UP000179001"/>
    </source>
</evidence>
<keyword evidence="8" id="KW-0238">DNA-binding</keyword>
<keyword evidence="7 9" id="KW-0239">DNA-directed DNA polymerase</keyword>
<dbReference type="InterPro" id="IPR001001">
    <property type="entry name" value="DNA_polIII_beta"/>
</dbReference>
<dbReference type="InterPro" id="IPR046938">
    <property type="entry name" value="DNA_clamp_sf"/>
</dbReference>
<dbReference type="InterPro" id="IPR022637">
    <property type="entry name" value="DNA_polIII_beta_cen"/>
</dbReference>
<feature type="domain" description="DNA polymerase III beta sliding clamp C-terminal" evidence="12">
    <location>
        <begin position="252"/>
        <end position="373"/>
    </location>
</feature>
<keyword evidence="3 9" id="KW-0963">Cytoplasm</keyword>
<dbReference type="PANTHER" id="PTHR30478:SF0">
    <property type="entry name" value="BETA SLIDING CLAMP"/>
    <property type="match status" value="1"/>
</dbReference>
<name>A0A1F5T3B0_9BACT</name>
<dbReference type="Pfam" id="PF00712">
    <property type="entry name" value="DNA_pol3_beta"/>
    <property type="match status" value="1"/>
</dbReference>
<dbReference type="PIRSF" id="PIRSF000804">
    <property type="entry name" value="DNA_pol_III_b"/>
    <property type="match status" value="1"/>
</dbReference>
<dbReference type="Proteomes" id="UP000179001">
    <property type="component" value="Unassembled WGS sequence"/>
</dbReference>
<keyword evidence="5 9" id="KW-0548">Nucleotidyltransferase</keyword>
<dbReference type="Pfam" id="PF02768">
    <property type="entry name" value="DNA_pol3_beta_3"/>
    <property type="match status" value="1"/>
</dbReference>
<evidence type="ECO:0000256" key="4">
    <source>
        <dbReference type="ARBA" id="ARBA00022679"/>
    </source>
</evidence>
<comment type="subcellular location">
    <subcellularLocation>
        <location evidence="1 9">Cytoplasm</location>
    </subcellularLocation>
</comment>
<dbReference type="GO" id="GO:0006271">
    <property type="term" value="P:DNA strand elongation involved in DNA replication"/>
    <property type="evidence" value="ECO:0007669"/>
    <property type="project" value="TreeGrafter"/>
</dbReference>
<evidence type="ECO:0000256" key="9">
    <source>
        <dbReference type="PIRNR" id="PIRNR000804"/>
    </source>
</evidence>
<evidence type="ECO:0000259" key="12">
    <source>
        <dbReference type="Pfam" id="PF02768"/>
    </source>
</evidence>
<keyword evidence="4 9" id="KW-0808">Transferase</keyword>
<evidence type="ECO:0000256" key="8">
    <source>
        <dbReference type="ARBA" id="ARBA00023125"/>
    </source>
</evidence>